<accession>A0A5S3V9W4</accession>
<dbReference type="PROSITE" id="PS50883">
    <property type="entry name" value="EAL"/>
    <property type="match status" value="1"/>
</dbReference>
<feature type="domain" description="EAL" evidence="1">
    <location>
        <begin position="1"/>
        <end position="112"/>
    </location>
</feature>
<comment type="caution">
    <text evidence="2">The sequence shown here is derived from an EMBL/GenBank/DDBJ whole genome shotgun (WGS) entry which is preliminary data.</text>
</comment>
<protein>
    <recommendedName>
        <fullName evidence="1">EAL domain-containing protein</fullName>
    </recommendedName>
</protein>
<dbReference type="InterPro" id="IPR001633">
    <property type="entry name" value="EAL_dom"/>
</dbReference>
<organism evidence="2 5">
    <name type="scientific">Pseudoalteromonas aurantia</name>
    <dbReference type="NCBI Taxonomy" id="43654"/>
    <lineage>
        <taxon>Bacteria</taxon>
        <taxon>Pseudomonadati</taxon>
        <taxon>Pseudomonadota</taxon>
        <taxon>Gammaproteobacteria</taxon>
        <taxon>Alteromonadales</taxon>
        <taxon>Pseudoalteromonadaceae</taxon>
        <taxon>Pseudoalteromonas</taxon>
    </lineage>
</organism>
<dbReference type="OrthoDB" id="9812358at2"/>
<keyword evidence="4" id="KW-1185">Reference proteome</keyword>
<evidence type="ECO:0000313" key="5">
    <source>
        <dbReference type="Proteomes" id="UP000307217"/>
    </source>
</evidence>
<reference evidence="2" key="3">
    <citation type="submission" date="2019-09" db="EMBL/GenBank/DDBJ databases">
        <title>Co-occurence of chitin degradation, pigmentation and bioactivity in marine Pseudoalteromonas.</title>
        <authorList>
            <person name="Sonnenschein E.C."/>
            <person name="Bech P.K."/>
        </authorList>
    </citation>
    <scope>NUCLEOTIDE SEQUENCE</scope>
    <source>
        <strain evidence="2">S3790</strain>
        <strain evidence="3 4">S3895</strain>
    </source>
</reference>
<dbReference type="Pfam" id="PF00563">
    <property type="entry name" value="EAL"/>
    <property type="match status" value="1"/>
</dbReference>
<dbReference type="Proteomes" id="UP000307164">
    <property type="component" value="Unassembled WGS sequence"/>
</dbReference>
<dbReference type="PANTHER" id="PTHR33121">
    <property type="entry name" value="CYCLIC DI-GMP PHOSPHODIESTERASE PDEF"/>
    <property type="match status" value="1"/>
</dbReference>
<dbReference type="AlphaFoldDB" id="A0A5S3V9W4"/>
<dbReference type="InterPro" id="IPR035919">
    <property type="entry name" value="EAL_sf"/>
</dbReference>
<name>A0A5S3V9W4_9GAMM</name>
<evidence type="ECO:0000313" key="2">
    <source>
        <dbReference type="EMBL" id="TMO68528.1"/>
    </source>
</evidence>
<dbReference type="GO" id="GO:0071111">
    <property type="term" value="F:cyclic-guanylate-specific phosphodiesterase activity"/>
    <property type="evidence" value="ECO:0007669"/>
    <property type="project" value="InterPro"/>
</dbReference>
<dbReference type="InterPro" id="IPR050706">
    <property type="entry name" value="Cyclic-di-GMP_PDE-like"/>
</dbReference>
<dbReference type="Gene3D" id="3.20.20.450">
    <property type="entry name" value="EAL domain"/>
    <property type="match status" value="1"/>
</dbReference>
<evidence type="ECO:0000259" key="1">
    <source>
        <dbReference type="PROSITE" id="PS50883"/>
    </source>
</evidence>
<dbReference type="PANTHER" id="PTHR33121:SF79">
    <property type="entry name" value="CYCLIC DI-GMP PHOSPHODIESTERASE PDED-RELATED"/>
    <property type="match status" value="1"/>
</dbReference>
<dbReference type="SUPFAM" id="SSF141868">
    <property type="entry name" value="EAL domain-like"/>
    <property type="match status" value="1"/>
</dbReference>
<dbReference type="EMBL" id="PNBW01000050">
    <property type="protein sequence ID" value="TMO74186.1"/>
    <property type="molecule type" value="Genomic_DNA"/>
</dbReference>
<evidence type="ECO:0000313" key="4">
    <source>
        <dbReference type="Proteomes" id="UP000307164"/>
    </source>
</evidence>
<reference evidence="5" key="2">
    <citation type="submission" date="2019-06" db="EMBL/GenBank/DDBJ databases">
        <title>Co-occurence of chitin degradation, pigmentation and bioactivity in marine Pseudoalteromonas.</title>
        <authorList>
            <person name="Sonnenschein E.C."/>
            <person name="Bech P.K."/>
        </authorList>
    </citation>
    <scope>NUCLEOTIDE SEQUENCE [LARGE SCALE GENOMIC DNA]</scope>
    <source>
        <strain evidence="5">S3790</strain>
    </source>
</reference>
<proteinExistence type="predicted"/>
<reference evidence="4 5" key="1">
    <citation type="submission" date="2018-01" db="EMBL/GenBank/DDBJ databases">
        <authorList>
            <person name="Paulsen S."/>
            <person name="Gram L.K."/>
        </authorList>
    </citation>
    <scope>NUCLEOTIDE SEQUENCE [LARGE SCALE GENOMIC DNA]</scope>
    <source>
        <strain evidence="2 5">S3790</strain>
        <strain evidence="3 4">S3895</strain>
    </source>
</reference>
<evidence type="ECO:0000313" key="3">
    <source>
        <dbReference type="EMBL" id="TMO74186.1"/>
    </source>
</evidence>
<gene>
    <name evidence="2" type="ORF">CWC19_09195</name>
    <name evidence="3" type="ORF">CWC20_11310</name>
</gene>
<dbReference type="Proteomes" id="UP000307217">
    <property type="component" value="Unassembled WGS sequence"/>
</dbReference>
<dbReference type="EMBL" id="PNBX01000034">
    <property type="protein sequence ID" value="TMO68528.1"/>
    <property type="molecule type" value="Genomic_DNA"/>
</dbReference>
<sequence length="119" mass="13785">MRKIINLGCKFAIDNFANDKKSYQLLSNRYYKTIKIDKSYIGEIRDRRATSDFLEQIMSTALRAKLNVVVEGVENQYQLEYVKNFENAMLQGYYISAPLSAHDYLSLEGKWSLSVNALQ</sequence>